<sequence length="223" mass="25086">MKEANEAIWLYNFRDKKSIGGYENANRKIRLNTVCVPVGGNVNVPCPNSSAEDIKFSLFKDGECVHHHTQISGATTPNQNTSTNPVGVEYPSANSPNFTITGVNASSHGIYTCEVTEMFPPPLMTLYSDLRILVLIEGHQCSAKDKNPTIRENQTCGCGWMWIFALVIGSYSVTVTIGAIIIWVKWRREDSQSDYINTISKTTRYNKRKLHLTTMHYFYGPNR</sequence>
<comment type="subcellular location">
    <subcellularLocation>
        <location evidence="1">Membrane</location>
        <topology evidence="1">Single-pass type I membrane protein</topology>
    </subcellularLocation>
</comment>
<dbReference type="InterPro" id="IPR003599">
    <property type="entry name" value="Ig_sub"/>
</dbReference>
<reference evidence="11" key="2">
    <citation type="journal article" date="2019" name="Gene">
        <title>Toxic function of CD28 involving in the TLR/MyD88 signal pathway in the river pufferfish (Takifugu obscurus) after exposed to tributyltin chloride (TBT-Cl).</title>
        <authorList>
            <person name="Fang D.A."/>
            <person name="Zhao C.S."/>
            <person name="Jiang S.L."/>
            <person name="Zhou Y.F."/>
            <person name="Xu D.P."/>
        </authorList>
    </citation>
    <scope>NUCLEOTIDE SEQUENCE</scope>
</reference>
<evidence type="ECO:0000256" key="1">
    <source>
        <dbReference type="ARBA" id="ARBA00004479"/>
    </source>
</evidence>
<dbReference type="GO" id="GO:0042129">
    <property type="term" value="P:regulation of T cell proliferation"/>
    <property type="evidence" value="ECO:0007669"/>
    <property type="project" value="InterPro"/>
</dbReference>
<evidence type="ECO:0000256" key="9">
    <source>
        <dbReference type="SAM" id="Phobius"/>
    </source>
</evidence>
<dbReference type="PANTHER" id="PTHR11494:SF9">
    <property type="entry name" value="SI:DKEY-1H24.6"/>
    <property type="match status" value="1"/>
</dbReference>
<dbReference type="AlphaFoldDB" id="A0A5B9BMQ9"/>
<keyword evidence="7" id="KW-0325">Glycoprotein</keyword>
<keyword evidence="4 9" id="KW-1133">Transmembrane helix</keyword>
<proteinExistence type="evidence at transcript level"/>
<dbReference type="GO" id="GO:0050852">
    <property type="term" value="P:T cell receptor signaling pathway"/>
    <property type="evidence" value="ECO:0007669"/>
    <property type="project" value="TreeGrafter"/>
</dbReference>
<evidence type="ECO:0000256" key="5">
    <source>
        <dbReference type="ARBA" id="ARBA00023136"/>
    </source>
</evidence>
<dbReference type="SMART" id="SM00409">
    <property type="entry name" value="IG"/>
    <property type="match status" value="1"/>
</dbReference>
<dbReference type="InterPro" id="IPR040216">
    <property type="entry name" value="CTLA4/CD28"/>
</dbReference>
<evidence type="ECO:0000256" key="7">
    <source>
        <dbReference type="ARBA" id="ARBA00023180"/>
    </source>
</evidence>
<dbReference type="PANTHER" id="PTHR11494">
    <property type="entry name" value="CYTOTOXIC T-LYMPHOCYTE PROTEIN"/>
    <property type="match status" value="1"/>
</dbReference>
<evidence type="ECO:0000256" key="3">
    <source>
        <dbReference type="ARBA" id="ARBA00022729"/>
    </source>
</evidence>
<accession>A0A5B9BMQ9</accession>
<evidence type="ECO:0000256" key="6">
    <source>
        <dbReference type="ARBA" id="ARBA00023157"/>
    </source>
</evidence>
<keyword evidence="11" id="KW-0675">Receptor</keyword>
<evidence type="ECO:0000256" key="8">
    <source>
        <dbReference type="ARBA" id="ARBA00023319"/>
    </source>
</evidence>
<dbReference type="InterPro" id="IPR013783">
    <property type="entry name" value="Ig-like_fold"/>
</dbReference>
<organism evidence="11">
    <name type="scientific">Takifugu obscurus</name>
    <name type="common">Obscure pufferfish</name>
    <name type="synonym">Sphoeroides ocellatus obscurus</name>
    <dbReference type="NCBI Taxonomy" id="309541"/>
    <lineage>
        <taxon>Eukaryota</taxon>
        <taxon>Metazoa</taxon>
        <taxon>Chordata</taxon>
        <taxon>Craniata</taxon>
        <taxon>Vertebrata</taxon>
        <taxon>Euteleostomi</taxon>
        <taxon>Actinopterygii</taxon>
        <taxon>Neopterygii</taxon>
        <taxon>Teleostei</taxon>
        <taxon>Neoteleostei</taxon>
        <taxon>Acanthomorphata</taxon>
        <taxon>Eupercaria</taxon>
        <taxon>Tetraodontiformes</taxon>
        <taxon>Tetradontoidea</taxon>
        <taxon>Tetraodontidae</taxon>
        <taxon>Takifugu</taxon>
    </lineage>
</organism>
<evidence type="ECO:0000256" key="2">
    <source>
        <dbReference type="ARBA" id="ARBA00022692"/>
    </source>
</evidence>
<keyword evidence="3" id="KW-0732">Signal</keyword>
<evidence type="ECO:0000259" key="10">
    <source>
        <dbReference type="SMART" id="SM00409"/>
    </source>
</evidence>
<evidence type="ECO:0000256" key="4">
    <source>
        <dbReference type="ARBA" id="ARBA00022989"/>
    </source>
</evidence>
<keyword evidence="8" id="KW-0393">Immunoglobulin domain</keyword>
<keyword evidence="6" id="KW-1015">Disulfide bond</keyword>
<keyword evidence="5 9" id="KW-0472">Membrane</keyword>
<dbReference type="Gene3D" id="2.60.40.10">
    <property type="entry name" value="Immunoglobulins"/>
    <property type="match status" value="1"/>
</dbReference>
<name>A0A5B9BMQ9_TAKOB</name>
<dbReference type="InterPro" id="IPR036179">
    <property type="entry name" value="Ig-like_dom_sf"/>
</dbReference>
<keyword evidence="2 9" id="KW-0812">Transmembrane</keyword>
<feature type="domain" description="Immunoglobulin" evidence="10">
    <location>
        <begin position="31"/>
        <end position="135"/>
    </location>
</feature>
<reference evidence="11" key="1">
    <citation type="submission" date="2018-06" db="EMBL/GenBank/DDBJ databases">
        <authorList>
            <person name="Xu D.-P."/>
            <person name="Zhao C.-S."/>
            <person name="Fang D.-A."/>
        </authorList>
    </citation>
    <scope>NUCLEOTIDE SEQUENCE</scope>
</reference>
<feature type="transmembrane region" description="Helical" evidence="9">
    <location>
        <begin position="160"/>
        <end position="184"/>
    </location>
</feature>
<evidence type="ECO:0000313" key="11">
    <source>
        <dbReference type="EMBL" id="QED89936.1"/>
    </source>
</evidence>
<protein>
    <submittedName>
        <fullName evidence="11">Co-stimulatory receptor CD28</fullName>
    </submittedName>
</protein>
<dbReference type="EMBL" id="MH550798">
    <property type="protein sequence ID" value="QED89936.1"/>
    <property type="molecule type" value="mRNA"/>
</dbReference>
<dbReference type="GO" id="GO:0009897">
    <property type="term" value="C:external side of plasma membrane"/>
    <property type="evidence" value="ECO:0007669"/>
    <property type="project" value="TreeGrafter"/>
</dbReference>
<dbReference type="SUPFAM" id="SSF48726">
    <property type="entry name" value="Immunoglobulin"/>
    <property type="match status" value="1"/>
</dbReference>
<gene>
    <name evidence="11" type="primary">CD28</name>
</gene>